<evidence type="ECO:0000256" key="9">
    <source>
        <dbReference type="PROSITE-ProRule" id="PRU00169"/>
    </source>
</evidence>
<dbReference type="Proteomes" id="UP000197065">
    <property type="component" value="Unassembled WGS sequence"/>
</dbReference>
<evidence type="ECO:0000259" key="12">
    <source>
        <dbReference type="PROSITE" id="PS51755"/>
    </source>
</evidence>
<evidence type="ECO:0000256" key="3">
    <source>
        <dbReference type="ARBA" id="ARBA00022553"/>
    </source>
</evidence>
<dbReference type="InterPro" id="IPR001867">
    <property type="entry name" value="OmpR/PhoB-type_DNA-bd"/>
</dbReference>
<keyword evidence="6 10" id="KW-0238">DNA-binding</keyword>
<evidence type="ECO:0000256" key="10">
    <source>
        <dbReference type="PROSITE-ProRule" id="PRU01091"/>
    </source>
</evidence>
<feature type="DNA-binding region" description="OmpR/PhoB-type" evidence="10">
    <location>
        <begin position="134"/>
        <end position="233"/>
    </location>
</feature>
<evidence type="ECO:0000313" key="14">
    <source>
        <dbReference type="Proteomes" id="UP000197065"/>
    </source>
</evidence>
<feature type="domain" description="OmpR/PhoB-type" evidence="12">
    <location>
        <begin position="134"/>
        <end position="233"/>
    </location>
</feature>
<evidence type="ECO:0000256" key="4">
    <source>
        <dbReference type="ARBA" id="ARBA00023012"/>
    </source>
</evidence>
<evidence type="ECO:0000256" key="2">
    <source>
        <dbReference type="ARBA" id="ARBA00022490"/>
    </source>
</evidence>
<keyword evidence="7" id="KW-0804">Transcription</keyword>
<comment type="subcellular location">
    <subcellularLocation>
        <location evidence="1">Cytoplasm</location>
    </subcellularLocation>
</comment>
<gene>
    <name evidence="13" type="ORF">SAMN07250955_11227</name>
</gene>
<keyword evidence="14" id="KW-1185">Reference proteome</keyword>
<dbReference type="Gene3D" id="3.40.50.2300">
    <property type="match status" value="1"/>
</dbReference>
<dbReference type="FunFam" id="1.10.10.10:FF:000099">
    <property type="entry name" value="Two-component system response regulator TorR"/>
    <property type="match status" value="1"/>
</dbReference>
<keyword evidence="5" id="KW-0805">Transcription regulation</keyword>
<reference evidence="13 14" key="1">
    <citation type="submission" date="2017-06" db="EMBL/GenBank/DDBJ databases">
        <authorList>
            <person name="Kim H.J."/>
            <person name="Triplett B.A."/>
        </authorList>
    </citation>
    <scope>NUCLEOTIDE SEQUENCE [LARGE SCALE GENOMIC DNA]</scope>
    <source>
        <strain evidence="13 14">B29T1</strain>
    </source>
</reference>
<dbReference type="GO" id="GO:0000156">
    <property type="term" value="F:phosphorelay response regulator activity"/>
    <property type="evidence" value="ECO:0007669"/>
    <property type="project" value="TreeGrafter"/>
</dbReference>
<protein>
    <recommendedName>
        <fullName evidence="8">Regulatory protein VirG</fullName>
    </recommendedName>
</protein>
<dbReference type="CDD" id="cd00383">
    <property type="entry name" value="trans_reg_C"/>
    <property type="match status" value="1"/>
</dbReference>
<accession>A0A212RQ92</accession>
<organism evidence="13 14">
    <name type="scientific">Arboricoccus pini</name>
    <dbReference type="NCBI Taxonomy" id="1963835"/>
    <lineage>
        <taxon>Bacteria</taxon>
        <taxon>Pseudomonadati</taxon>
        <taxon>Pseudomonadota</taxon>
        <taxon>Alphaproteobacteria</taxon>
        <taxon>Geminicoccales</taxon>
        <taxon>Geminicoccaceae</taxon>
        <taxon>Arboricoccus</taxon>
    </lineage>
</organism>
<dbReference type="SUPFAM" id="SSF46894">
    <property type="entry name" value="C-terminal effector domain of the bipartite response regulators"/>
    <property type="match status" value="1"/>
</dbReference>
<dbReference type="GO" id="GO:0032993">
    <property type="term" value="C:protein-DNA complex"/>
    <property type="evidence" value="ECO:0007669"/>
    <property type="project" value="TreeGrafter"/>
</dbReference>
<dbReference type="Gene3D" id="6.10.250.690">
    <property type="match status" value="1"/>
</dbReference>
<dbReference type="PANTHER" id="PTHR48111">
    <property type="entry name" value="REGULATOR OF RPOS"/>
    <property type="match status" value="1"/>
</dbReference>
<dbReference type="Pfam" id="PF00486">
    <property type="entry name" value="Trans_reg_C"/>
    <property type="match status" value="1"/>
</dbReference>
<evidence type="ECO:0000313" key="13">
    <source>
        <dbReference type="EMBL" id="SNB74701.1"/>
    </source>
</evidence>
<dbReference type="EMBL" id="FYEH01000012">
    <property type="protein sequence ID" value="SNB74701.1"/>
    <property type="molecule type" value="Genomic_DNA"/>
</dbReference>
<evidence type="ECO:0000259" key="11">
    <source>
        <dbReference type="PROSITE" id="PS50110"/>
    </source>
</evidence>
<keyword evidence="2" id="KW-0963">Cytoplasm</keyword>
<evidence type="ECO:0000256" key="7">
    <source>
        <dbReference type="ARBA" id="ARBA00023163"/>
    </source>
</evidence>
<dbReference type="SMART" id="SM00448">
    <property type="entry name" value="REC"/>
    <property type="match status" value="1"/>
</dbReference>
<dbReference type="GO" id="GO:0005829">
    <property type="term" value="C:cytosol"/>
    <property type="evidence" value="ECO:0007669"/>
    <property type="project" value="TreeGrafter"/>
</dbReference>
<dbReference type="RefSeq" id="WP_243389903.1">
    <property type="nucleotide sequence ID" value="NZ_FYEH01000012.1"/>
</dbReference>
<dbReference type="GO" id="GO:0006355">
    <property type="term" value="P:regulation of DNA-templated transcription"/>
    <property type="evidence" value="ECO:0007669"/>
    <property type="project" value="InterPro"/>
</dbReference>
<keyword evidence="4" id="KW-0902">Two-component regulatory system</keyword>
<keyword evidence="3 9" id="KW-0597">Phosphoprotein</keyword>
<dbReference type="PROSITE" id="PS50110">
    <property type="entry name" value="RESPONSE_REGULATORY"/>
    <property type="match status" value="1"/>
</dbReference>
<dbReference type="InterPro" id="IPR039420">
    <property type="entry name" value="WalR-like"/>
</dbReference>
<dbReference type="AlphaFoldDB" id="A0A212RQ92"/>
<dbReference type="GO" id="GO:0000976">
    <property type="term" value="F:transcription cis-regulatory region binding"/>
    <property type="evidence" value="ECO:0007669"/>
    <property type="project" value="TreeGrafter"/>
</dbReference>
<sequence>MTHVLVVDDDRAMRDMVATYLRSQDFEVTAAANGPEMERALHAGTIDLVVLDLKLGREDGIDLLRALRPKLDMPFIIISGHRRDEIDRVIGLEIGADDFLTKPFGLRELLARVRAVLRRYEQREQAPATSRAPRYRYHFAGWSLSSWDRRLVDPGNGEVPLTASEYALLVAFVQAPQQILTREQLLNASRLHEDIFDRSIDVQVLRLRRKIEVDPRNPGLIQTRRNAGYIFDTPVERIKV</sequence>
<proteinExistence type="predicted"/>
<dbReference type="Pfam" id="PF00072">
    <property type="entry name" value="Response_reg"/>
    <property type="match status" value="1"/>
</dbReference>
<dbReference type="Gene3D" id="1.10.10.10">
    <property type="entry name" value="Winged helix-like DNA-binding domain superfamily/Winged helix DNA-binding domain"/>
    <property type="match status" value="1"/>
</dbReference>
<evidence type="ECO:0000256" key="1">
    <source>
        <dbReference type="ARBA" id="ARBA00004496"/>
    </source>
</evidence>
<dbReference type="PANTHER" id="PTHR48111:SF4">
    <property type="entry name" value="DNA-BINDING DUAL TRANSCRIPTIONAL REGULATOR OMPR"/>
    <property type="match status" value="1"/>
</dbReference>
<dbReference type="SUPFAM" id="SSF52172">
    <property type="entry name" value="CheY-like"/>
    <property type="match status" value="1"/>
</dbReference>
<evidence type="ECO:0000256" key="5">
    <source>
        <dbReference type="ARBA" id="ARBA00023015"/>
    </source>
</evidence>
<evidence type="ECO:0000256" key="6">
    <source>
        <dbReference type="ARBA" id="ARBA00023125"/>
    </source>
</evidence>
<dbReference type="InterPro" id="IPR036388">
    <property type="entry name" value="WH-like_DNA-bd_sf"/>
</dbReference>
<evidence type="ECO:0000256" key="8">
    <source>
        <dbReference type="ARBA" id="ARBA00067337"/>
    </source>
</evidence>
<dbReference type="InterPro" id="IPR001789">
    <property type="entry name" value="Sig_transdc_resp-reg_receiver"/>
</dbReference>
<feature type="domain" description="Response regulatory" evidence="11">
    <location>
        <begin position="3"/>
        <end position="117"/>
    </location>
</feature>
<dbReference type="SMART" id="SM00862">
    <property type="entry name" value="Trans_reg_C"/>
    <property type="match status" value="1"/>
</dbReference>
<dbReference type="PROSITE" id="PS51755">
    <property type="entry name" value="OMPR_PHOB"/>
    <property type="match status" value="1"/>
</dbReference>
<name>A0A212RQ92_9PROT</name>
<dbReference type="CDD" id="cd17594">
    <property type="entry name" value="REC_OmpR_VirG"/>
    <property type="match status" value="1"/>
</dbReference>
<feature type="modified residue" description="4-aspartylphosphate" evidence="9">
    <location>
        <position position="52"/>
    </location>
</feature>
<dbReference type="InterPro" id="IPR016032">
    <property type="entry name" value="Sig_transdc_resp-reg_C-effctor"/>
</dbReference>
<dbReference type="InterPro" id="IPR011006">
    <property type="entry name" value="CheY-like_superfamily"/>
</dbReference>